<feature type="transmembrane region" description="Helical" evidence="14">
    <location>
        <begin position="542"/>
        <end position="566"/>
    </location>
</feature>
<keyword evidence="9" id="KW-0862">Zinc</keyword>
<feature type="compositionally biased region" description="Pro residues" evidence="13">
    <location>
        <begin position="496"/>
        <end position="512"/>
    </location>
</feature>
<evidence type="ECO:0000256" key="12">
    <source>
        <dbReference type="PROSITE-ProRule" id="PRU00175"/>
    </source>
</evidence>
<evidence type="ECO:0000259" key="15">
    <source>
        <dbReference type="PROSITE" id="PS50089"/>
    </source>
</evidence>
<feature type="transmembrane region" description="Helical" evidence="14">
    <location>
        <begin position="652"/>
        <end position="672"/>
    </location>
</feature>
<evidence type="ECO:0000256" key="3">
    <source>
        <dbReference type="ARBA" id="ARBA00012483"/>
    </source>
</evidence>
<feature type="compositionally biased region" description="Basic and acidic residues" evidence="13">
    <location>
        <begin position="85"/>
        <end position="97"/>
    </location>
</feature>
<dbReference type="AlphaFoldDB" id="A0A9W7AE47"/>
<evidence type="ECO:0000313" key="17">
    <source>
        <dbReference type="Proteomes" id="UP001165122"/>
    </source>
</evidence>
<keyword evidence="17" id="KW-1185">Reference proteome</keyword>
<dbReference type="PROSITE" id="PS50089">
    <property type="entry name" value="ZF_RING_2"/>
    <property type="match status" value="1"/>
</dbReference>
<dbReference type="EC" id="2.3.2.27" evidence="3"/>
<feature type="compositionally biased region" description="Polar residues" evidence="13">
    <location>
        <begin position="140"/>
        <end position="154"/>
    </location>
</feature>
<dbReference type="Gene3D" id="3.30.40.10">
    <property type="entry name" value="Zinc/RING finger domain, C3HC4 (zinc finger)"/>
    <property type="match status" value="1"/>
</dbReference>
<gene>
    <name evidence="16" type="ORF">TrLO_g1837</name>
</gene>
<feature type="compositionally biased region" description="Low complexity" evidence="13">
    <location>
        <begin position="1"/>
        <end position="15"/>
    </location>
</feature>
<feature type="transmembrane region" description="Helical" evidence="14">
    <location>
        <begin position="692"/>
        <end position="709"/>
    </location>
</feature>
<dbReference type="SUPFAM" id="SSF57850">
    <property type="entry name" value="RING/U-box"/>
    <property type="match status" value="1"/>
</dbReference>
<feature type="compositionally biased region" description="Basic and acidic residues" evidence="13">
    <location>
        <begin position="370"/>
        <end position="383"/>
    </location>
</feature>
<organism evidence="16 17">
    <name type="scientific">Triparma laevis f. longispina</name>
    <dbReference type="NCBI Taxonomy" id="1714387"/>
    <lineage>
        <taxon>Eukaryota</taxon>
        <taxon>Sar</taxon>
        <taxon>Stramenopiles</taxon>
        <taxon>Ochrophyta</taxon>
        <taxon>Bolidophyceae</taxon>
        <taxon>Parmales</taxon>
        <taxon>Triparmaceae</taxon>
        <taxon>Triparma</taxon>
    </lineage>
</organism>
<feature type="compositionally biased region" description="Basic and acidic residues" evidence="13">
    <location>
        <begin position="49"/>
        <end position="67"/>
    </location>
</feature>
<feature type="compositionally biased region" description="Low complexity" evidence="13">
    <location>
        <begin position="73"/>
        <end position="84"/>
    </location>
</feature>
<dbReference type="GO" id="GO:0061630">
    <property type="term" value="F:ubiquitin protein ligase activity"/>
    <property type="evidence" value="ECO:0007669"/>
    <property type="project" value="UniProtKB-EC"/>
</dbReference>
<keyword evidence="4" id="KW-0808">Transferase</keyword>
<evidence type="ECO:0000256" key="2">
    <source>
        <dbReference type="ARBA" id="ARBA00004141"/>
    </source>
</evidence>
<dbReference type="GO" id="GO:0008270">
    <property type="term" value="F:zinc ion binding"/>
    <property type="evidence" value="ECO:0007669"/>
    <property type="project" value="UniProtKB-KW"/>
</dbReference>
<dbReference type="OrthoDB" id="8062037at2759"/>
<dbReference type="InterPro" id="IPR001841">
    <property type="entry name" value="Znf_RING"/>
</dbReference>
<evidence type="ECO:0000256" key="11">
    <source>
        <dbReference type="ARBA" id="ARBA00023136"/>
    </source>
</evidence>
<dbReference type="GO" id="GO:0016020">
    <property type="term" value="C:membrane"/>
    <property type="evidence" value="ECO:0007669"/>
    <property type="project" value="UniProtKB-SubCell"/>
</dbReference>
<feature type="region of interest" description="Disordered" evidence="13">
    <location>
        <begin position="220"/>
        <end position="265"/>
    </location>
</feature>
<feature type="domain" description="RING-type" evidence="15">
    <location>
        <begin position="774"/>
        <end position="817"/>
    </location>
</feature>
<evidence type="ECO:0000256" key="8">
    <source>
        <dbReference type="ARBA" id="ARBA00022786"/>
    </source>
</evidence>
<feature type="region of interest" description="Disordered" evidence="13">
    <location>
        <begin position="408"/>
        <end position="525"/>
    </location>
</feature>
<evidence type="ECO:0000256" key="6">
    <source>
        <dbReference type="ARBA" id="ARBA00022723"/>
    </source>
</evidence>
<keyword evidence="7 12" id="KW-0863">Zinc-finger</keyword>
<keyword evidence="11 14" id="KW-0472">Membrane</keyword>
<keyword evidence="8" id="KW-0833">Ubl conjugation pathway</keyword>
<reference evidence="17" key="1">
    <citation type="journal article" date="2023" name="Commun. Biol.">
        <title>Genome analysis of Parmales, the sister group of diatoms, reveals the evolutionary specialization of diatoms from phago-mixotrophs to photoautotrophs.</title>
        <authorList>
            <person name="Ban H."/>
            <person name="Sato S."/>
            <person name="Yoshikawa S."/>
            <person name="Yamada K."/>
            <person name="Nakamura Y."/>
            <person name="Ichinomiya M."/>
            <person name="Sato N."/>
            <person name="Blanc-Mathieu R."/>
            <person name="Endo H."/>
            <person name="Kuwata A."/>
            <person name="Ogata H."/>
        </authorList>
    </citation>
    <scope>NUCLEOTIDE SEQUENCE [LARGE SCALE GENOMIC DNA]</scope>
    <source>
        <strain evidence="17">NIES 3700</strain>
    </source>
</reference>
<evidence type="ECO:0000256" key="5">
    <source>
        <dbReference type="ARBA" id="ARBA00022692"/>
    </source>
</evidence>
<dbReference type="Proteomes" id="UP001165122">
    <property type="component" value="Unassembled WGS sequence"/>
</dbReference>
<sequence length="848" mass="94541">MSHTPSSKRQSSSSSTPPPTWLMGKWDTPIGERALSSPLSLYSNKNSGHKKDDDDQGNKIKKWERVSTDPLKMGVGMEGEMQQGLDEREREEDEGRRNLRRRRLNELRHNNTNWSSDNTYPTPPPSNSAYREAVLGYTRRASSNTFDSPSNDKPTTNRRHTTPLTPPTSNSWAVSLASNLLTSVGIRPESVDVDVEGEEEYVRRLGERLTRERKLKRINEDKDENKGRRIKRGGSDGSDVGRRGSSSSTDNKKERKNSFGSTLTSPFVGKRKKEEVELSLFSFTYVSSGHREIVYGEWEERESIYDSGGGIRAERAWSTPEGGVKFEVERTRSVGGVSERLGRSVLLRTRSENNFVDDSEWMDASNNDNPNREIKVRGNRAFESDDSDEDVAGSADWGVGRDLIISADHNTVPQHGTLVRRSRVSPRASPRSSRSPRRSGSRSPNNNSTNNSPRSSDNSSTRLTLSPRTSQEQQQPQVQQHEQQEEPTPTTAHASPPSPPVVRSPPAHPPTQPLATPVPNAQSSPTTFQSTILAMHPHSAAAYLRAMSIFGFGSLLFLIHTMFWWVTETNTAVGGGKDLLVLLGKGPEGCEGECLLRWYWLSFSIVMGVLKLPFRMSTLAALNGVQRQTTREESRVQLKCVVKSWKFSAHRALGRVAQISAVVGLGIVIVLGDRGDNDVSKKAALDASCANLLVAVLRLVLAVGVLYTHEVRQRRRLQRLRNARQRRGLLEREMEALRKETFESMGDSIEDLESAAKSPKVSRSSTGLGDAPTCSICLERFVRGDRLWVLPCDERHKFHADCIKAWLTKNESCPLCTRSVRGEVRDSELLERESNSPPPPVSQNTLES</sequence>
<feature type="compositionally biased region" description="Polar residues" evidence="13">
    <location>
        <begin position="110"/>
        <end position="120"/>
    </location>
</feature>
<dbReference type="PANTHER" id="PTHR45977">
    <property type="entry name" value="TARGET OF ERK KINASE MPK-1"/>
    <property type="match status" value="1"/>
</dbReference>
<dbReference type="GO" id="GO:0006511">
    <property type="term" value="P:ubiquitin-dependent protein catabolic process"/>
    <property type="evidence" value="ECO:0007669"/>
    <property type="project" value="TreeGrafter"/>
</dbReference>
<feature type="compositionally biased region" description="Polar residues" evidence="13">
    <location>
        <begin position="37"/>
        <end position="46"/>
    </location>
</feature>
<keyword evidence="6" id="KW-0479">Metal-binding</keyword>
<feature type="region of interest" description="Disordered" evidence="13">
    <location>
        <begin position="359"/>
        <end position="394"/>
    </location>
</feature>
<keyword evidence="10 14" id="KW-1133">Transmembrane helix</keyword>
<proteinExistence type="predicted"/>
<feature type="compositionally biased region" description="Low complexity" evidence="13">
    <location>
        <begin position="441"/>
        <end position="495"/>
    </location>
</feature>
<dbReference type="EMBL" id="BRXW01000598">
    <property type="protein sequence ID" value="GMH68846.1"/>
    <property type="molecule type" value="Genomic_DNA"/>
</dbReference>
<dbReference type="InterPro" id="IPR013083">
    <property type="entry name" value="Znf_RING/FYVE/PHD"/>
</dbReference>
<keyword evidence="5 14" id="KW-0812">Transmembrane</keyword>
<feature type="region of interest" description="Disordered" evidence="13">
    <location>
        <begin position="1"/>
        <end position="171"/>
    </location>
</feature>
<evidence type="ECO:0000256" key="1">
    <source>
        <dbReference type="ARBA" id="ARBA00000900"/>
    </source>
</evidence>
<evidence type="ECO:0000256" key="13">
    <source>
        <dbReference type="SAM" id="MobiDB-lite"/>
    </source>
</evidence>
<feature type="region of interest" description="Disordered" evidence="13">
    <location>
        <begin position="826"/>
        <end position="848"/>
    </location>
</feature>
<protein>
    <recommendedName>
        <fullName evidence="3">RING-type E3 ubiquitin transferase</fullName>
        <ecNumber evidence="3">2.3.2.27</ecNumber>
    </recommendedName>
</protein>
<dbReference type="CDD" id="cd16454">
    <property type="entry name" value="RING-H2_PA-TM-RING"/>
    <property type="match status" value="1"/>
</dbReference>
<accession>A0A9W7AE47</accession>
<comment type="caution">
    <text evidence="16">The sequence shown here is derived from an EMBL/GenBank/DDBJ whole genome shotgun (WGS) entry which is preliminary data.</text>
</comment>
<dbReference type="SMART" id="SM00184">
    <property type="entry name" value="RING"/>
    <property type="match status" value="1"/>
</dbReference>
<evidence type="ECO:0000256" key="10">
    <source>
        <dbReference type="ARBA" id="ARBA00022989"/>
    </source>
</evidence>
<evidence type="ECO:0000256" key="7">
    <source>
        <dbReference type="ARBA" id="ARBA00022771"/>
    </source>
</evidence>
<comment type="catalytic activity">
    <reaction evidence="1">
        <text>S-ubiquitinyl-[E2 ubiquitin-conjugating enzyme]-L-cysteine + [acceptor protein]-L-lysine = [E2 ubiquitin-conjugating enzyme]-L-cysteine + N(6)-ubiquitinyl-[acceptor protein]-L-lysine.</text>
        <dbReference type="EC" id="2.3.2.27"/>
    </reaction>
</comment>
<dbReference type="Pfam" id="PF13639">
    <property type="entry name" value="zf-RING_2"/>
    <property type="match status" value="1"/>
</dbReference>
<dbReference type="PANTHER" id="PTHR45977:SF4">
    <property type="entry name" value="RING-TYPE DOMAIN-CONTAINING PROTEIN"/>
    <property type="match status" value="1"/>
</dbReference>
<comment type="subcellular location">
    <subcellularLocation>
        <location evidence="2">Membrane</location>
        <topology evidence="2">Multi-pass membrane protein</topology>
    </subcellularLocation>
</comment>
<dbReference type="GO" id="GO:0016567">
    <property type="term" value="P:protein ubiquitination"/>
    <property type="evidence" value="ECO:0007669"/>
    <property type="project" value="TreeGrafter"/>
</dbReference>
<evidence type="ECO:0000256" key="4">
    <source>
        <dbReference type="ARBA" id="ARBA00022679"/>
    </source>
</evidence>
<evidence type="ECO:0000256" key="9">
    <source>
        <dbReference type="ARBA" id="ARBA00022833"/>
    </source>
</evidence>
<name>A0A9W7AE47_9STRA</name>
<evidence type="ECO:0000256" key="14">
    <source>
        <dbReference type="SAM" id="Phobius"/>
    </source>
</evidence>
<evidence type="ECO:0000313" key="16">
    <source>
        <dbReference type="EMBL" id="GMH68846.1"/>
    </source>
</evidence>